<proteinExistence type="predicted"/>
<reference evidence="2 3" key="1">
    <citation type="submission" date="2021-06" db="EMBL/GenBank/DDBJ databases">
        <title>Caerostris extrusa draft genome.</title>
        <authorList>
            <person name="Kono N."/>
            <person name="Arakawa K."/>
        </authorList>
    </citation>
    <scope>NUCLEOTIDE SEQUENCE [LARGE SCALE GENOMIC DNA]</scope>
</reference>
<organism evidence="2 3">
    <name type="scientific">Caerostris extrusa</name>
    <name type="common">Bark spider</name>
    <name type="synonym">Caerostris bankana</name>
    <dbReference type="NCBI Taxonomy" id="172846"/>
    <lineage>
        <taxon>Eukaryota</taxon>
        <taxon>Metazoa</taxon>
        <taxon>Ecdysozoa</taxon>
        <taxon>Arthropoda</taxon>
        <taxon>Chelicerata</taxon>
        <taxon>Arachnida</taxon>
        <taxon>Araneae</taxon>
        <taxon>Araneomorphae</taxon>
        <taxon>Entelegynae</taxon>
        <taxon>Araneoidea</taxon>
        <taxon>Araneidae</taxon>
        <taxon>Caerostris</taxon>
    </lineage>
</organism>
<gene>
    <name evidence="2" type="ORF">CEXT_391761</name>
</gene>
<dbReference type="EMBL" id="BPLR01012736">
    <property type="protein sequence ID" value="GIY56184.1"/>
    <property type="molecule type" value="Genomic_DNA"/>
</dbReference>
<accession>A0AAV4UEG8</accession>
<evidence type="ECO:0000313" key="2">
    <source>
        <dbReference type="EMBL" id="GIY56184.1"/>
    </source>
</evidence>
<dbReference type="Proteomes" id="UP001054945">
    <property type="component" value="Unassembled WGS sequence"/>
</dbReference>
<dbReference type="AlphaFoldDB" id="A0AAV4UEG8"/>
<feature type="region of interest" description="Disordered" evidence="1">
    <location>
        <begin position="25"/>
        <end position="56"/>
    </location>
</feature>
<sequence>MVTEIRSSEGRCGAFNHRNRTQYLGSKFSRRKKRDPNSPSFRNGRDRSESQAPIAGERTLTSCNTYPHYLAYISQPFPFFCGLNSQLLALRWSTPQSLGEAQNMLLDCP</sequence>
<name>A0AAV4UEG8_CAEEX</name>
<comment type="caution">
    <text evidence="2">The sequence shown here is derived from an EMBL/GenBank/DDBJ whole genome shotgun (WGS) entry which is preliminary data.</text>
</comment>
<keyword evidence="3" id="KW-1185">Reference proteome</keyword>
<evidence type="ECO:0000256" key="1">
    <source>
        <dbReference type="SAM" id="MobiDB-lite"/>
    </source>
</evidence>
<protein>
    <submittedName>
        <fullName evidence="2">Uncharacterized protein</fullName>
    </submittedName>
</protein>
<evidence type="ECO:0000313" key="3">
    <source>
        <dbReference type="Proteomes" id="UP001054945"/>
    </source>
</evidence>